<dbReference type="InterPro" id="IPR009288">
    <property type="entry name" value="AIG2-like_dom"/>
</dbReference>
<organism evidence="17 18">
    <name type="scientific">Rhodobacter xanthinilyticus</name>
    <dbReference type="NCBI Taxonomy" id="1850250"/>
    <lineage>
        <taxon>Bacteria</taxon>
        <taxon>Pseudomonadati</taxon>
        <taxon>Pseudomonadota</taxon>
        <taxon>Alphaproteobacteria</taxon>
        <taxon>Rhodobacterales</taxon>
        <taxon>Rhodobacter group</taxon>
        <taxon>Rhodobacter</taxon>
    </lineage>
</organism>
<dbReference type="GO" id="GO:0046872">
    <property type="term" value="F:metal ion binding"/>
    <property type="evidence" value="ECO:0007669"/>
    <property type="project" value="UniProtKB-KW"/>
</dbReference>
<evidence type="ECO:0000313" key="18">
    <source>
        <dbReference type="Proteomes" id="UP000176562"/>
    </source>
</evidence>
<feature type="short sequence motif" description="Nudix box" evidence="14">
    <location>
        <begin position="278"/>
        <end position="300"/>
    </location>
</feature>
<dbReference type="InterPro" id="IPR020084">
    <property type="entry name" value="NUDIX_hydrolase_CS"/>
</dbReference>
<dbReference type="Proteomes" id="UP000176562">
    <property type="component" value="Chromosome"/>
</dbReference>
<dbReference type="PROSITE" id="PS51462">
    <property type="entry name" value="NUDIX"/>
    <property type="match status" value="1"/>
</dbReference>
<evidence type="ECO:0000256" key="4">
    <source>
        <dbReference type="ARBA" id="ARBA00013297"/>
    </source>
</evidence>
<keyword evidence="6" id="KW-0378">Hydrolase</keyword>
<dbReference type="Pfam" id="PF00293">
    <property type="entry name" value="NUDIX"/>
    <property type="match status" value="1"/>
</dbReference>
<dbReference type="InterPro" id="IPR036568">
    <property type="entry name" value="GGCT-like_sf"/>
</dbReference>
<gene>
    <name evidence="17" type="ORF">LPB142_08495</name>
</gene>
<evidence type="ECO:0000256" key="9">
    <source>
        <dbReference type="ARBA" id="ARBA00030162"/>
    </source>
</evidence>
<feature type="binding site" evidence="13">
    <location>
        <position position="277"/>
    </location>
    <ligand>
        <name>Mg(2+)</name>
        <dbReference type="ChEBI" id="CHEBI:18420"/>
        <label>1</label>
    </ligand>
</feature>
<evidence type="ECO:0000256" key="10">
    <source>
        <dbReference type="ARBA" id="ARBA00030308"/>
    </source>
</evidence>
<dbReference type="Gene3D" id="3.10.490.10">
    <property type="entry name" value="Gamma-glutamyl cyclotransferase-like"/>
    <property type="match status" value="1"/>
</dbReference>
<evidence type="ECO:0000313" key="17">
    <source>
        <dbReference type="EMBL" id="AOZ69346.1"/>
    </source>
</evidence>
<keyword evidence="7 13" id="KW-0460">Magnesium</keyword>
<keyword evidence="18" id="KW-1185">Reference proteome</keyword>
<dbReference type="STRING" id="1850250.LPB142_08495"/>
<dbReference type="GO" id="GO:0019144">
    <property type="term" value="F:ADP-sugar diphosphatase activity"/>
    <property type="evidence" value="ECO:0007669"/>
    <property type="project" value="TreeGrafter"/>
</dbReference>
<dbReference type="GO" id="GO:0019693">
    <property type="term" value="P:ribose phosphate metabolic process"/>
    <property type="evidence" value="ECO:0007669"/>
    <property type="project" value="TreeGrafter"/>
</dbReference>
<dbReference type="CDD" id="cd24155">
    <property type="entry name" value="NUDIX_ADPRase"/>
    <property type="match status" value="1"/>
</dbReference>
<evidence type="ECO:0000256" key="8">
    <source>
        <dbReference type="ARBA" id="ARBA00025164"/>
    </source>
</evidence>
<dbReference type="PANTHER" id="PTHR11839:SF5">
    <property type="entry name" value="ADP-RIBOSE PYROPHOSPHATASE"/>
    <property type="match status" value="1"/>
</dbReference>
<dbReference type="PANTHER" id="PTHR11839">
    <property type="entry name" value="UDP/ADP-SUGAR PYROPHOSPHATASE"/>
    <property type="match status" value="1"/>
</dbReference>
<dbReference type="KEGG" id="rhp:LPB142_08495"/>
<evidence type="ECO:0000256" key="7">
    <source>
        <dbReference type="ARBA" id="ARBA00022842"/>
    </source>
</evidence>
<feature type="domain" description="Nudix hydrolase" evidence="16">
    <location>
        <begin position="235"/>
        <end position="375"/>
    </location>
</feature>
<dbReference type="Gene3D" id="3.90.79.10">
    <property type="entry name" value="Nucleoside Triphosphate Pyrophosphohydrolase"/>
    <property type="match status" value="1"/>
</dbReference>
<evidence type="ECO:0000256" key="12">
    <source>
        <dbReference type="ARBA" id="ARBA00049546"/>
    </source>
</evidence>
<evidence type="ECO:0000256" key="5">
    <source>
        <dbReference type="ARBA" id="ARBA00022723"/>
    </source>
</evidence>
<feature type="binding site" evidence="13">
    <location>
        <position position="293"/>
    </location>
    <ligand>
        <name>Mg(2+)</name>
        <dbReference type="ChEBI" id="CHEBI:18420"/>
        <label>1</label>
    </ligand>
</feature>
<keyword evidence="5 13" id="KW-0479">Metal-binding</keyword>
<evidence type="ECO:0000259" key="16">
    <source>
        <dbReference type="PROSITE" id="PS51462"/>
    </source>
</evidence>
<comment type="function">
    <text evidence="8">Acts on ADP-mannose and ADP-glucose as well as ADP-ribose. Prevents glycogen biosynthesis. The reaction catalyzed by this enzyme is a limiting step of the gluconeogenic process.</text>
</comment>
<comment type="cofactor">
    <cofactor evidence="1 13">
        <name>Mg(2+)</name>
        <dbReference type="ChEBI" id="CHEBI:18420"/>
    </cofactor>
</comment>
<dbReference type="PROSITE" id="PS00893">
    <property type="entry name" value="NUDIX_BOX"/>
    <property type="match status" value="1"/>
</dbReference>
<dbReference type="EC" id="3.6.1.13" evidence="3"/>
<evidence type="ECO:0000256" key="3">
    <source>
        <dbReference type="ARBA" id="ARBA00012453"/>
    </source>
</evidence>
<name>A0A1D9MBW9_9RHOB</name>
<feature type="region of interest" description="Disordered" evidence="15">
    <location>
        <begin position="166"/>
        <end position="188"/>
    </location>
</feature>
<comment type="catalytic activity">
    <reaction evidence="12">
        <text>ADP-D-ribose + H2O = D-ribose 5-phosphate + AMP + 2 H(+)</text>
        <dbReference type="Rhea" id="RHEA:10412"/>
        <dbReference type="ChEBI" id="CHEBI:15377"/>
        <dbReference type="ChEBI" id="CHEBI:15378"/>
        <dbReference type="ChEBI" id="CHEBI:57967"/>
        <dbReference type="ChEBI" id="CHEBI:78346"/>
        <dbReference type="ChEBI" id="CHEBI:456215"/>
        <dbReference type="EC" id="3.6.1.13"/>
    </reaction>
</comment>
<reference evidence="17 18" key="1">
    <citation type="submission" date="2016-10" db="EMBL/GenBank/DDBJ databases">
        <title>Rhodobacter sp. LPB0142, isolated from sea water.</title>
        <authorList>
            <person name="Kim E."/>
            <person name="Yi H."/>
        </authorList>
    </citation>
    <scope>NUCLEOTIDE SEQUENCE [LARGE SCALE GENOMIC DNA]</scope>
    <source>
        <strain evidence="17 18">LPB0142</strain>
    </source>
</reference>
<proteinExistence type="inferred from homology"/>
<sequence length="396" mass="42614">MTDQYFFYGTLRDEALLARVLGRAPRARAAAIAGHAVRAARVGGRAQGFPVLVAEAGARAEGVLVSVSPAEAARLDYYEAGYSRKICPVETAAGGLRAQVYLPQAGRWQAGELFDFAAWQARWGALARETAADFMAGFGHIPAEQALARYPSLLVRAASRLRARGEAFGPETAPETAAPEAPRAPALRHAPAPGDVVVEAMTPAYARFFAVEEYRLRHRKFGGAMTEPLERAAFVSADATVVLPYDPLRDRVLLVEQFRAGPFARGDRNPWSLETIAGRIDPGERPEDAARREAGEEAGLTLGRLIAAPNFYPSPGAKTEYIYSFIALCDLPEGAARPGGVAEEGEDIRPHLLSFDELMARMSAGEFENGPLIVLTLWLSRLRPGLRAEAFAAGAG</sequence>
<feature type="binding site" evidence="13">
    <location>
        <position position="346"/>
    </location>
    <ligand>
        <name>Mg(2+)</name>
        <dbReference type="ChEBI" id="CHEBI:18420"/>
        <label>1</label>
    </ligand>
</feature>
<protein>
    <recommendedName>
        <fullName evidence="4">ADP-ribose pyrophosphatase</fullName>
        <ecNumber evidence="3">3.6.1.13</ecNumber>
    </recommendedName>
    <alternativeName>
        <fullName evidence="9">ADP-ribose diphosphatase</fullName>
    </alternativeName>
    <alternativeName>
        <fullName evidence="11">ADP-ribose phosphohydrolase</fullName>
    </alternativeName>
    <alternativeName>
        <fullName evidence="10">Adenosine diphosphoribose pyrophosphatase</fullName>
    </alternativeName>
</protein>
<dbReference type="InterPro" id="IPR004385">
    <property type="entry name" value="NDP_pyrophosphatase"/>
</dbReference>
<feature type="binding site" evidence="13">
    <location>
        <position position="297"/>
    </location>
    <ligand>
        <name>Mg(2+)</name>
        <dbReference type="ChEBI" id="CHEBI:18420"/>
        <label>1</label>
    </ligand>
</feature>
<evidence type="ECO:0000256" key="6">
    <source>
        <dbReference type="ARBA" id="ARBA00022801"/>
    </source>
</evidence>
<evidence type="ECO:0000256" key="14">
    <source>
        <dbReference type="PIRSR" id="PIRSR604385-3"/>
    </source>
</evidence>
<dbReference type="CDD" id="cd06661">
    <property type="entry name" value="GGCT_like"/>
    <property type="match status" value="1"/>
</dbReference>
<dbReference type="InterPro" id="IPR015797">
    <property type="entry name" value="NUDIX_hydrolase-like_dom_sf"/>
</dbReference>
<dbReference type="SUPFAM" id="SSF110857">
    <property type="entry name" value="Gamma-glutamyl cyclotransferase-like"/>
    <property type="match status" value="1"/>
</dbReference>
<dbReference type="InterPro" id="IPR013024">
    <property type="entry name" value="GGCT-like"/>
</dbReference>
<evidence type="ECO:0000256" key="15">
    <source>
        <dbReference type="SAM" id="MobiDB-lite"/>
    </source>
</evidence>
<comment type="similarity">
    <text evidence="2">Belongs to the Nudix hydrolase family. NudF subfamily.</text>
</comment>
<evidence type="ECO:0000256" key="1">
    <source>
        <dbReference type="ARBA" id="ARBA00001946"/>
    </source>
</evidence>
<dbReference type="EMBL" id="CP017781">
    <property type="protein sequence ID" value="AOZ69346.1"/>
    <property type="molecule type" value="Genomic_DNA"/>
</dbReference>
<evidence type="ECO:0000256" key="13">
    <source>
        <dbReference type="PIRSR" id="PIRSR604385-2"/>
    </source>
</evidence>
<dbReference type="GO" id="GO:0047631">
    <property type="term" value="F:ADP-ribose diphosphatase activity"/>
    <property type="evidence" value="ECO:0007669"/>
    <property type="project" value="UniProtKB-EC"/>
</dbReference>
<dbReference type="InterPro" id="IPR000086">
    <property type="entry name" value="NUDIX_hydrolase_dom"/>
</dbReference>
<dbReference type="RefSeq" id="WP_068767848.1">
    <property type="nucleotide sequence ID" value="NZ_CP017781.1"/>
</dbReference>
<dbReference type="NCBIfam" id="TIGR00052">
    <property type="entry name" value="nudix-type nucleoside diphosphatase, YffH/AdpP family"/>
    <property type="match status" value="1"/>
</dbReference>
<dbReference type="Pfam" id="PF06094">
    <property type="entry name" value="GGACT"/>
    <property type="match status" value="1"/>
</dbReference>
<dbReference type="GO" id="GO:0005829">
    <property type="term" value="C:cytosol"/>
    <property type="evidence" value="ECO:0007669"/>
    <property type="project" value="TreeGrafter"/>
</dbReference>
<dbReference type="AlphaFoldDB" id="A0A1D9MBW9"/>
<accession>A0A1D9MBW9</accession>
<feature type="compositionally biased region" description="Low complexity" evidence="15">
    <location>
        <begin position="170"/>
        <end position="188"/>
    </location>
</feature>
<dbReference type="SUPFAM" id="SSF55811">
    <property type="entry name" value="Nudix"/>
    <property type="match status" value="1"/>
</dbReference>
<evidence type="ECO:0000256" key="2">
    <source>
        <dbReference type="ARBA" id="ARBA00007482"/>
    </source>
</evidence>
<evidence type="ECO:0000256" key="11">
    <source>
        <dbReference type="ARBA" id="ARBA00033056"/>
    </source>
</evidence>
<dbReference type="GO" id="GO:0006753">
    <property type="term" value="P:nucleoside phosphate metabolic process"/>
    <property type="evidence" value="ECO:0007669"/>
    <property type="project" value="TreeGrafter"/>
</dbReference>